<comment type="caution">
    <text evidence="6">The sequence shown here is derived from an EMBL/GenBank/DDBJ whole genome shotgun (WGS) entry which is preliminary data.</text>
</comment>
<keyword evidence="1" id="KW-0001">2Fe-2S</keyword>
<dbReference type="OrthoDB" id="9795032at2"/>
<protein>
    <recommendedName>
        <fullName evidence="5">Iron-binding zinc finger CDGSH type domain-containing protein</fullName>
    </recommendedName>
</protein>
<dbReference type="GO" id="GO:0051537">
    <property type="term" value="F:2 iron, 2 sulfur cluster binding"/>
    <property type="evidence" value="ECO:0007669"/>
    <property type="project" value="UniProtKB-KW"/>
</dbReference>
<organism evidence="6 7">
    <name type="scientific">Levilinea saccharolytica</name>
    <dbReference type="NCBI Taxonomy" id="229921"/>
    <lineage>
        <taxon>Bacteria</taxon>
        <taxon>Bacillati</taxon>
        <taxon>Chloroflexota</taxon>
        <taxon>Anaerolineae</taxon>
        <taxon>Anaerolineales</taxon>
        <taxon>Anaerolineaceae</taxon>
        <taxon>Levilinea</taxon>
    </lineage>
</organism>
<evidence type="ECO:0000313" key="6">
    <source>
        <dbReference type="EMBL" id="KPL85004.1"/>
    </source>
</evidence>
<evidence type="ECO:0000256" key="3">
    <source>
        <dbReference type="ARBA" id="ARBA00023004"/>
    </source>
</evidence>
<dbReference type="Proteomes" id="UP000050501">
    <property type="component" value="Unassembled WGS sequence"/>
</dbReference>
<accession>A0A0P6YPU3</accession>
<dbReference type="GO" id="GO:0046872">
    <property type="term" value="F:metal ion binding"/>
    <property type="evidence" value="ECO:0007669"/>
    <property type="project" value="UniProtKB-KW"/>
</dbReference>
<dbReference type="Gene3D" id="3.40.5.90">
    <property type="entry name" value="CDGSH iron-sulfur domain, mitoNEET-type"/>
    <property type="match status" value="1"/>
</dbReference>
<evidence type="ECO:0000313" key="7">
    <source>
        <dbReference type="Proteomes" id="UP000050501"/>
    </source>
</evidence>
<keyword evidence="2" id="KW-0479">Metal-binding</keyword>
<keyword evidence="7" id="KW-1185">Reference proteome</keyword>
<feature type="domain" description="Iron-binding zinc finger CDGSH type" evidence="5">
    <location>
        <begin position="12"/>
        <end position="49"/>
    </location>
</feature>
<gene>
    <name evidence="6" type="ORF">ADN01_06410</name>
</gene>
<dbReference type="InterPro" id="IPR018967">
    <property type="entry name" value="FeS-contain_CDGSH-typ"/>
</dbReference>
<keyword evidence="3" id="KW-0408">Iron</keyword>
<dbReference type="STRING" id="229921.ADN01_06410"/>
<dbReference type="InterPro" id="IPR042216">
    <property type="entry name" value="MitoNEET_CISD"/>
</dbReference>
<dbReference type="EMBL" id="LGCM01000027">
    <property type="protein sequence ID" value="KPL85004.1"/>
    <property type="molecule type" value="Genomic_DNA"/>
</dbReference>
<name>A0A0P6YPU3_9CHLR</name>
<dbReference type="AlphaFoldDB" id="A0A0P6YPU3"/>
<keyword evidence="4" id="KW-0411">Iron-sulfur</keyword>
<dbReference type="SMART" id="SM00704">
    <property type="entry name" value="ZnF_CDGSH"/>
    <property type="match status" value="1"/>
</dbReference>
<evidence type="ECO:0000259" key="5">
    <source>
        <dbReference type="SMART" id="SM00704"/>
    </source>
</evidence>
<proteinExistence type="predicted"/>
<evidence type="ECO:0000256" key="4">
    <source>
        <dbReference type="ARBA" id="ARBA00023014"/>
    </source>
</evidence>
<evidence type="ECO:0000256" key="1">
    <source>
        <dbReference type="ARBA" id="ARBA00022714"/>
    </source>
</evidence>
<reference evidence="6 7" key="1">
    <citation type="submission" date="2015-07" db="EMBL/GenBank/DDBJ databases">
        <title>Genome sequence of Levilinea saccharolytica DSM 16555.</title>
        <authorList>
            <person name="Hemp J."/>
            <person name="Ward L.M."/>
            <person name="Pace L.A."/>
            <person name="Fischer W.W."/>
        </authorList>
    </citation>
    <scope>NUCLEOTIDE SEQUENCE [LARGE SCALE GENOMIC DNA]</scope>
    <source>
        <strain evidence="6 7">KIBI-1</strain>
    </source>
</reference>
<dbReference type="RefSeq" id="WP_062418478.1">
    <property type="nucleotide sequence ID" value="NZ_DF967974.1"/>
</dbReference>
<dbReference type="Pfam" id="PF09360">
    <property type="entry name" value="zf-CDGSH"/>
    <property type="match status" value="1"/>
</dbReference>
<dbReference type="GO" id="GO:0005737">
    <property type="term" value="C:cytoplasm"/>
    <property type="evidence" value="ECO:0007669"/>
    <property type="project" value="UniProtKB-ARBA"/>
</dbReference>
<sequence length="66" mass="7308">MPEITNAEKNGKLRVIVKLKTGERISICRCFASKEFPICDGSHRELPFNIGPAVVEAVNPEEEKPA</sequence>
<evidence type="ECO:0000256" key="2">
    <source>
        <dbReference type="ARBA" id="ARBA00022723"/>
    </source>
</evidence>